<dbReference type="RefSeq" id="WP_069464460.1">
    <property type="nucleotide sequence ID" value="NZ_FODD01000039.1"/>
</dbReference>
<evidence type="ECO:0000313" key="4">
    <source>
        <dbReference type="EMBL" id="SEO74170.1"/>
    </source>
</evidence>
<dbReference type="EMBL" id="FODD01000039">
    <property type="protein sequence ID" value="SEO74170.1"/>
    <property type="molecule type" value="Genomic_DNA"/>
</dbReference>
<feature type="domain" description="HTH luxR-type" evidence="3">
    <location>
        <begin position="289"/>
        <end position="346"/>
    </location>
</feature>
<organism evidence="4 5">
    <name type="scientific">Actinacidiphila rubida</name>
    <dbReference type="NCBI Taxonomy" id="310780"/>
    <lineage>
        <taxon>Bacteria</taxon>
        <taxon>Bacillati</taxon>
        <taxon>Actinomycetota</taxon>
        <taxon>Actinomycetes</taxon>
        <taxon>Kitasatosporales</taxon>
        <taxon>Streptomycetaceae</taxon>
        <taxon>Actinacidiphila</taxon>
    </lineage>
</organism>
<evidence type="ECO:0000259" key="3">
    <source>
        <dbReference type="SMART" id="SM00421"/>
    </source>
</evidence>
<keyword evidence="5" id="KW-1185">Reference proteome</keyword>
<name>A0A1H8S643_9ACTN</name>
<dbReference type="GO" id="GO:0003677">
    <property type="term" value="F:DNA binding"/>
    <property type="evidence" value="ECO:0007669"/>
    <property type="project" value="InterPro"/>
</dbReference>
<dbReference type="InterPro" id="IPR036388">
    <property type="entry name" value="WH-like_DNA-bd_sf"/>
</dbReference>
<keyword evidence="1" id="KW-0175">Coiled coil</keyword>
<dbReference type="PRINTS" id="PR00038">
    <property type="entry name" value="HTHLUXR"/>
</dbReference>
<dbReference type="STRING" id="310780.SAMN05216267_103981"/>
<dbReference type="GO" id="GO:0006355">
    <property type="term" value="P:regulation of DNA-templated transcription"/>
    <property type="evidence" value="ECO:0007669"/>
    <property type="project" value="InterPro"/>
</dbReference>
<accession>A0A1H8S643</accession>
<dbReference type="AlphaFoldDB" id="A0A1H8S643"/>
<dbReference type="InterPro" id="IPR000792">
    <property type="entry name" value="Tscrpt_reg_LuxR_C"/>
</dbReference>
<gene>
    <name evidence="4" type="ORF">SAMN05216267_103981</name>
</gene>
<feature type="compositionally biased region" description="Polar residues" evidence="2">
    <location>
        <begin position="1"/>
        <end position="12"/>
    </location>
</feature>
<dbReference type="SMART" id="SM00421">
    <property type="entry name" value="HTH_LUXR"/>
    <property type="match status" value="1"/>
</dbReference>
<evidence type="ECO:0000256" key="2">
    <source>
        <dbReference type="SAM" id="MobiDB-lite"/>
    </source>
</evidence>
<feature type="region of interest" description="Disordered" evidence="2">
    <location>
        <begin position="1"/>
        <end position="24"/>
    </location>
</feature>
<proteinExistence type="predicted"/>
<reference evidence="4 5" key="1">
    <citation type="submission" date="2016-10" db="EMBL/GenBank/DDBJ databases">
        <authorList>
            <person name="de Groot N.N."/>
        </authorList>
    </citation>
    <scope>NUCLEOTIDE SEQUENCE [LARGE SCALE GENOMIC DNA]</scope>
    <source>
        <strain evidence="4 5">CGMCC 4.2026</strain>
    </source>
</reference>
<dbReference type="InterPro" id="IPR051797">
    <property type="entry name" value="TrmB-like"/>
</dbReference>
<dbReference type="SUPFAM" id="SSF46894">
    <property type="entry name" value="C-terminal effector domain of the bipartite response regulators"/>
    <property type="match status" value="1"/>
</dbReference>
<feature type="coiled-coil region" evidence="1">
    <location>
        <begin position="99"/>
        <end position="126"/>
    </location>
</feature>
<dbReference type="Gene3D" id="1.10.10.10">
    <property type="entry name" value="Winged helix-like DNA-binding domain superfamily/Winged helix DNA-binding domain"/>
    <property type="match status" value="1"/>
</dbReference>
<evidence type="ECO:0000256" key="1">
    <source>
        <dbReference type="SAM" id="Coils"/>
    </source>
</evidence>
<protein>
    <submittedName>
        <fullName evidence="4">Regulatory protein, luxR family</fullName>
    </submittedName>
</protein>
<dbReference type="PANTHER" id="PTHR34293">
    <property type="entry name" value="HTH-TYPE TRANSCRIPTIONAL REGULATOR TRMBL2"/>
    <property type="match status" value="1"/>
</dbReference>
<dbReference type="InterPro" id="IPR016032">
    <property type="entry name" value="Sig_transdc_resp-reg_C-effctor"/>
</dbReference>
<dbReference type="OrthoDB" id="4266042at2"/>
<evidence type="ECO:0000313" key="5">
    <source>
        <dbReference type="Proteomes" id="UP000181951"/>
    </source>
</evidence>
<sequence length="366" mass="40527">MSGDASITQFPRRNQGHLSGVAPGAAPTVSVSEVAMVMYMELRRRGEADLKGLRDEMGLVEDVAERAWRHLWDLGLLQGTVSGAEVTAVDPEVALMRLFEQQHARLEAYAKEIEALQRRAQEISQEMRPAVLRETASVQVQYLRDRRHRTESLMSLNATARTDTWSMHPGPLPPQEVLATSLELDANLIARGIRVRAIYGHTVASGQRARGYLNQLAALGAEVRLAQRVPFDLLLFDSHTALIPSNPLSLTDPMLLLHDRHLMGTYLAIYEDTWLHATPYSAQSPQMSEDGLTEKQQAVLALMANGLTDEQIARRLGISLRTTGRITANIIDHIGGTGRFHTGVLAAFRGLVHPEVADKDLEMRNV</sequence>
<dbReference type="Proteomes" id="UP000181951">
    <property type="component" value="Unassembled WGS sequence"/>
</dbReference>
<dbReference type="Pfam" id="PF00196">
    <property type="entry name" value="GerE"/>
    <property type="match status" value="1"/>
</dbReference>
<dbReference type="PANTHER" id="PTHR34293:SF1">
    <property type="entry name" value="HTH-TYPE TRANSCRIPTIONAL REGULATOR TRMBL2"/>
    <property type="match status" value="1"/>
</dbReference>